<protein>
    <recommendedName>
        <fullName evidence="2">DUF4789 domain-containing protein</fullName>
    </recommendedName>
</protein>
<accession>A0A226EVS5</accession>
<dbReference type="InterPro" id="IPR031993">
    <property type="entry name" value="DUF4789"/>
</dbReference>
<evidence type="ECO:0000313" key="3">
    <source>
        <dbReference type="EMBL" id="OXA61300.1"/>
    </source>
</evidence>
<dbReference type="Proteomes" id="UP000198287">
    <property type="component" value="Unassembled WGS sequence"/>
</dbReference>
<dbReference type="Pfam" id="PF16033">
    <property type="entry name" value="DUF4789"/>
    <property type="match status" value="1"/>
</dbReference>
<evidence type="ECO:0000313" key="4">
    <source>
        <dbReference type="Proteomes" id="UP000198287"/>
    </source>
</evidence>
<sequence length="294" mass="33131">MFVPIISILFVLLGKANGNGAPSQMHAGLAKALLNGDSLTKTQLCEGIEVDESFLQNRTNEQDVPESSPGCPSPTDGYPWVKFGTPARCYLAGFQGPCPLYMKLFYNQTAPEFGYCSCDCFDNDPSSPVEYYCMRKAKEWHSDAEFRAYGFSSETKSCYALFSEGPCQSDEWFTLDPSGTKAICEKRRCRDPSKRDGVIFYSNKTQSCLELHAECVPDKNDDRAYHDSEFGIIPTYRYTFIKSDWIPQCTYREGVRHLSTVAPRGQFRCYEGKLFSKLLKRCINPFSKMSGNVG</sequence>
<comment type="caution">
    <text evidence="3">The sequence shown here is derived from an EMBL/GenBank/DDBJ whole genome shotgun (WGS) entry which is preliminary data.</text>
</comment>
<evidence type="ECO:0000256" key="1">
    <source>
        <dbReference type="SAM" id="SignalP"/>
    </source>
</evidence>
<organism evidence="3 4">
    <name type="scientific">Folsomia candida</name>
    <name type="common">Springtail</name>
    <dbReference type="NCBI Taxonomy" id="158441"/>
    <lineage>
        <taxon>Eukaryota</taxon>
        <taxon>Metazoa</taxon>
        <taxon>Ecdysozoa</taxon>
        <taxon>Arthropoda</taxon>
        <taxon>Hexapoda</taxon>
        <taxon>Collembola</taxon>
        <taxon>Entomobryomorpha</taxon>
        <taxon>Isotomoidea</taxon>
        <taxon>Isotomidae</taxon>
        <taxon>Proisotominae</taxon>
        <taxon>Folsomia</taxon>
    </lineage>
</organism>
<reference evidence="3 4" key="1">
    <citation type="submission" date="2015-12" db="EMBL/GenBank/DDBJ databases">
        <title>The genome of Folsomia candida.</title>
        <authorList>
            <person name="Faddeeva A."/>
            <person name="Derks M.F."/>
            <person name="Anvar Y."/>
            <person name="Smit S."/>
            <person name="Van Straalen N."/>
            <person name="Roelofs D."/>
        </authorList>
    </citation>
    <scope>NUCLEOTIDE SEQUENCE [LARGE SCALE GENOMIC DNA]</scope>
    <source>
        <strain evidence="3 4">VU population</strain>
        <tissue evidence="3">Whole body</tissue>
    </source>
</reference>
<evidence type="ECO:0000259" key="2">
    <source>
        <dbReference type="Pfam" id="PF16033"/>
    </source>
</evidence>
<gene>
    <name evidence="3" type="ORF">Fcan01_00262</name>
</gene>
<dbReference type="OrthoDB" id="6328618at2759"/>
<feature type="chain" id="PRO_5012466180" description="DUF4789 domain-containing protein" evidence="1">
    <location>
        <begin position="19"/>
        <end position="294"/>
    </location>
</feature>
<name>A0A226EVS5_FOLCA</name>
<keyword evidence="1" id="KW-0732">Signal</keyword>
<feature type="signal peptide" evidence="1">
    <location>
        <begin position="1"/>
        <end position="18"/>
    </location>
</feature>
<dbReference type="EMBL" id="LNIX01000001">
    <property type="protein sequence ID" value="OXA61300.1"/>
    <property type="molecule type" value="Genomic_DNA"/>
</dbReference>
<keyword evidence="4" id="KW-1185">Reference proteome</keyword>
<dbReference type="AlphaFoldDB" id="A0A226EVS5"/>
<feature type="domain" description="DUF4789" evidence="2">
    <location>
        <begin position="138"/>
        <end position="213"/>
    </location>
</feature>
<proteinExistence type="predicted"/>